<accession>A0A0P5XXG2</accession>
<gene>
    <name evidence="4" type="ORF">APZ42_024670</name>
</gene>
<dbReference type="InterPro" id="IPR013783">
    <property type="entry name" value="Ig-like_fold"/>
</dbReference>
<keyword evidence="2" id="KW-0472">Membrane</keyword>
<feature type="region of interest" description="Disordered" evidence="1">
    <location>
        <begin position="1186"/>
        <end position="1272"/>
    </location>
</feature>
<dbReference type="EMBL" id="LRGB01001725">
    <property type="protein sequence ID" value="KZS10764.1"/>
    <property type="molecule type" value="Genomic_DNA"/>
</dbReference>
<feature type="compositionally biased region" description="Pro residues" evidence="1">
    <location>
        <begin position="1216"/>
        <end position="1228"/>
    </location>
</feature>
<dbReference type="Gene3D" id="2.60.40.10">
    <property type="entry name" value="Immunoglobulins"/>
    <property type="match status" value="1"/>
</dbReference>
<keyword evidence="3" id="KW-0732">Signal</keyword>
<evidence type="ECO:0000256" key="2">
    <source>
        <dbReference type="SAM" id="Phobius"/>
    </source>
</evidence>
<dbReference type="STRING" id="35525.A0A0P5XXG2"/>
<proteinExistence type="predicted"/>
<feature type="chain" id="PRO_5013462955" evidence="3">
    <location>
        <begin position="28"/>
        <end position="1272"/>
    </location>
</feature>
<feature type="region of interest" description="Disordered" evidence="1">
    <location>
        <begin position="1090"/>
        <end position="1110"/>
    </location>
</feature>
<keyword evidence="2" id="KW-0812">Transmembrane</keyword>
<dbReference type="Proteomes" id="UP000076858">
    <property type="component" value="Unassembled WGS sequence"/>
</dbReference>
<feature type="compositionally biased region" description="Basic and acidic residues" evidence="1">
    <location>
        <begin position="1240"/>
        <end position="1254"/>
    </location>
</feature>
<feature type="compositionally biased region" description="Polar residues" evidence="1">
    <location>
        <begin position="1255"/>
        <end position="1272"/>
    </location>
</feature>
<feature type="compositionally biased region" description="Polar residues" evidence="1">
    <location>
        <begin position="978"/>
        <end position="988"/>
    </location>
</feature>
<dbReference type="PROSITE" id="PS50853">
    <property type="entry name" value="FN3"/>
    <property type="match status" value="1"/>
</dbReference>
<evidence type="ECO:0000256" key="1">
    <source>
        <dbReference type="SAM" id="MobiDB-lite"/>
    </source>
</evidence>
<evidence type="ECO:0000313" key="4">
    <source>
        <dbReference type="EMBL" id="KZS10764.1"/>
    </source>
</evidence>
<dbReference type="Pfam" id="PF08434">
    <property type="entry name" value="CLCA"/>
    <property type="match status" value="1"/>
</dbReference>
<feature type="region of interest" description="Disordered" evidence="1">
    <location>
        <begin position="937"/>
        <end position="1001"/>
    </location>
</feature>
<dbReference type="InterPro" id="IPR013642">
    <property type="entry name" value="CLCA_N"/>
</dbReference>
<organism evidence="4 5">
    <name type="scientific">Daphnia magna</name>
    <dbReference type="NCBI Taxonomy" id="35525"/>
    <lineage>
        <taxon>Eukaryota</taxon>
        <taxon>Metazoa</taxon>
        <taxon>Ecdysozoa</taxon>
        <taxon>Arthropoda</taxon>
        <taxon>Crustacea</taxon>
        <taxon>Branchiopoda</taxon>
        <taxon>Diplostraca</taxon>
        <taxon>Cladocera</taxon>
        <taxon>Anomopoda</taxon>
        <taxon>Daphniidae</taxon>
        <taxon>Daphnia</taxon>
    </lineage>
</organism>
<dbReference type="AlphaFoldDB" id="A0A0P5XXG2"/>
<feature type="signal peptide" evidence="3">
    <location>
        <begin position="1"/>
        <end position="27"/>
    </location>
</feature>
<protein>
    <submittedName>
        <fullName evidence="4">Uncharacterized protein</fullName>
    </submittedName>
</protein>
<evidence type="ECO:0000313" key="5">
    <source>
        <dbReference type="Proteomes" id="UP000076858"/>
    </source>
</evidence>
<name>A0A0P5XXG2_9CRUS</name>
<keyword evidence="5" id="KW-1185">Reference proteome</keyword>
<comment type="caution">
    <text evidence="4">The sequence shown here is derived from an EMBL/GenBank/DDBJ whole genome shotgun (WGS) entry which is preliminary data.</text>
</comment>
<keyword evidence="2" id="KW-1133">Transmembrane helix</keyword>
<dbReference type="OrthoDB" id="687730at2759"/>
<reference evidence="4 5" key="1">
    <citation type="submission" date="2016-03" db="EMBL/GenBank/DDBJ databases">
        <title>EvidentialGene: Evidence-directed Construction of Genes on Genomes.</title>
        <authorList>
            <person name="Gilbert D.G."/>
            <person name="Choi J.-H."/>
            <person name="Mockaitis K."/>
            <person name="Colbourne J."/>
            <person name="Pfrender M."/>
        </authorList>
    </citation>
    <scope>NUCLEOTIDE SEQUENCE [LARGE SCALE GENOMIC DNA]</scope>
    <source>
        <strain evidence="4 5">Xinb3</strain>
        <tissue evidence="4">Complete organism</tissue>
    </source>
</reference>
<feature type="compositionally biased region" description="Polar residues" evidence="1">
    <location>
        <begin position="1199"/>
        <end position="1215"/>
    </location>
</feature>
<dbReference type="InterPro" id="IPR003961">
    <property type="entry name" value="FN3_dom"/>
</dbReference>
<feature type="compositionally biased region" description="Polar residues" evidence="1">
    <location>
        <begin position="947"/>
        <end position="969"/>
    </location>
</feature>
<sequence>MARLRTENTYVFVPLFLVLIASPLTSTSHITLTTDGYQNVVVAIDENSGFTSCQQDLENIKELIRNTSVSFGQGLERPAYFGDVTIILPDSWVSDPICSTLMTSTNITLLPWARSHSADIRFTPNHPVFGNQPHSFQYGGCQEPGLSINVPSTFVSNFTDVTKARIMAREWAHYRYGVFDEGGMPDDERHPSGYMMFQTESSDKVVRANTCSGGKTLRGEWNNEECKSTNSGNSSCEFQPDVYNPDITSSLMYRPDLNNMEKFCTKENHDDGVPSKLSYHCGSLSSSDVIYKHLDFTSGVTPANASAEIAFSVIQNPFSGYHVILDIASFSNKLLFDQARNSLMQFIAFLLDPVLLSIDTYDGVNVSELQPPVYLDTTMLEPLLLTLESVNYVTGSPNDFGVALERAQTRASFGQDVLLLTAVQTIPDLTDWITSYDENKVIVHLVHFGVSTAKVEMAQLASYGSVHVIPNVANSNLMNPYTWAVNTLQSIYGKTRSYRAKIFEQSVIKTNSSDMIKTGYFYLDSPASKLLVSLYCLNTEQSLDVDSVSIFQPDGYPVRNETTVNDLISTDDFYTFVVGRYEAVTLPPGMWSYEIKLDFKVTQQIVHRLDIWAEAADSSQVQVRTWNTALDNQPLDYTKSPVGLYAQVTQDRKPVRGANVTAYVYVTDGATSNLFTTIPLLDEGISDVTSGDGIYSAWLTTPSSTSHSYSVYYQAYGINSLAVTDNGTYTRPPTTGSVIPMSNPIPAATQFNRYEYGPSFQLAALLSSNFDLIRPQRVTDLTVLSYDVSSRIAELGWTAPRDNYGSGDIVTRFRLYQSIGSADSNFTEYTTPISADGSVNLTVQVPYLSEGEYVKYRVAGKDSSNNMADPSNVVSMTGPPFRTGGISNSTMWALIGVAIAILLIILIIVLTRWCCPVEAKRRQRQAKRKMRQWFSCGDKTAKRADTAPTTRYQSPPPTIQQWNSPTISQDGELPAVRSDSNASTTPQPQVELRQKTADPVRTSTYGSERIYFGQEDIDRIKSGPRSETYSERGTDEIIKRAPSMDLQLATILRMNSSNFSIDRVGGNENDPNSRPTEIIKPRVYARPFKPNEAINRPMGNQPASRGYPYNSNKPLSMSETNLYYTDVALRPPAAQSAKSSPSNSYLSVYAEQRADVVPPQQSAQSSLANTLRNGMRGNEEWQDSNSFIYTDPRFDGQSKGPSSFDPQLHPANQNGLPPPLPSVPPPFPARTYNVDMGYDGDYRSSHLSVDRNDADQQAMSRSSSKPSLVSAV</sequence>
<evidence type="ECO:0000256" key="3">
    <source>
        <dbReference type="SAM" id="SignalP"/>
    </source>
</evidence>
<feature type="transmembrane region" description="Helical" evidence="2">
    <location>
        <begin position="891"/>
        <end position="915"/>
    </location>
</feature>